<keyword evidence="4 6" id="KW-0479">Metal-binding</keyword>
<dbReference type="InterPro" id="IPR000994">
    <property type="entry name" value="Pept_M24"/>
</dbReference>
<dbReference type="InterPro" id="IPR002467">
    <property type="entry name" value="Pept_M24A_MAP1"/>
</dbReference>
<feature type="domain" description="Peptidase M24" evidence="8">
    <location>
        <begin position="12"/>
        <end position="238"/>
    </location>
</feature>
<dbReference type="CDD" id="cd01086">
    <property type="entry name" value="MetAP1"/>
    <property type="match status" value="1"/>
</dbReference>
<organism evidence="9 10">
    <name type="scientific">Candidatus Fimimonas gallinarum</name>
    <dbReference type="NCBI Taxonomy" id="2840821"/>
    <lineage>
        <taxon>Bacteria</taxon>
        <taxon>Pseudomonadati</taxon>
        <taxon>Myxococcota</taxon>
        <taxon>Myxococcia</taxon>
        <taxon>Myxococcales</taxon>
        <taxon>Cystobacterineae</taxon>
        <taxon>Myxococcaceae</taxon>
        <taxon>Myxococcaceae incertae sedis</taxon>
        <taxon>Candidatus Fimimonas</taxon>
    </lineage>
</organism>
<reference evidence="9" key="2">
    <citation type="journal article" date="2021" name="PeerJ">
        <title>Extensive microbial diversity within the chicken gut microbiome revealed by metagenomics and culture.</title>
        <authorList>
            <person name="Gilroy R."/>
            <person name="Ravi A."/>
            <person name="Getino M."/>
            <person name="Pursley I."/>
            <person name="Horton D.L."/>
            <person name="Alikhan N.F."/>
            <person name="Baker D."/>
            <person name="Gharbi K."/>
            <person name="Hall N."/>
            <person name="Watson M."/>
            <person name="Adriaenssens E.M."/>
            <person name="Foster-Nyarko E."/>
            <person name="Jarju S."/>
            <person name="Secka A."/>
            <person name="Antonio M."/>
            <person name="Oren A."/>
            <person name="Chaudhuri R.R."/>
            <person name="La Ragione R."/>
            <person name="Hildebrand F."/>
            <person name="Pallen M.J."/>
        </authorList>
    </citation>
    <scope>NUCLEOTIDE SEQUENCE</scope>
    <source>
        <strain evidence="9">CHK121-14286</strain>
    </source>
</reference>
<evidence type="ECO:0000313" key="10">
    <source>
        <dbReference type="Proteomes" id="UP000824200"/>
    </source>
</evidence>
<keyword evidence="2 6" id="KW-0031">Aminopeptidase</keyword>
<dbReference type="HAMAP" id="MF_01974">
    <property type="entry name" value="MetAP_1"/>
    <property type="match status" value="1"/>
</dbReference>
<evidence type="ECO:0000256" key="1">
    <source>
        <dbReference type="ARBA" id="ARBA00002521"/>
    </source>
</evidence>
<name>A0A9D1J7Y0_9BACT</name>
<feature type="binding site" evidence="6">
    <location>
        <position position="234"/>
    </location>
    <ligand>
        <name>a divalent metal cation</name>
        <dbReference type="ChEBI" id="CHEBI:60240"/>
        <label>2</label>
        <note>catalytic</note>
    </ligand>
</feature>
<dbReference type="InterPro" id="IPR001714">
    <property type="entry name" value="Pept_M24_MAP"/>
</dbReference>
<feature type="binding site" evidence="6">
    <location>
        <position position="95"/>
    </location>
    <ligand>
        <name>a divalent metal cation</name>
        <dbReference type="ChEBI" id="CHEBI:60240"/>
        <label>1</label>
    </ligand>
</feature>
<dbReference type="GO" id="GO:0046872">
    <property type="term" value="F:metal ion binding"/>
    <property type="evidence" value="ECO:0007669"/>
    <property type="project" value="UniProtKB-UniRule"/>
</dbReference>
<dbReference type="GO" id="GO:0004239">
    <property type="term" value="F:initiator methionyl aminopeptidase activity"/>
    <property type="evidence" value="ECO:0007669"/>
    <property type="project" value="UniProtKB-UniRule"/>
</dbReference>
<accession>A0A9D1J7Y0</accession>
<feature type="binding site" evidence="6">
    <location>
        <position position="106"/>
    </location>
    <ligand>
        <name>a divalent metal cation</name>
        <dbReference type="ChEBI" id="CHEBI:60240"/>
        <label>2</label>
        <note>catalytic</note>
    </ligand>
</feature>
<dbReference type="Pfam" id="PF00557">
    <property type="entry name" value="Peptidase_M24"/>
    <property type="match status" value="1"/>
</dbReference>
<dbReference type="GO" id="GO:0070006">
    <property type="term" value="F:metalloaminopeptidase activity"/>
    <property type="evidence" value="ECO:0007669"/>
    <property type="project" value="UniProtKB-UniRule"/>
</dbReference>
<dbReference type="InterPro" id="IPR036005">
    <property type="entry name" value="Creatinase/aminopeptidase-like"/>
</dbReference>
<evidence type="ECO:0000256" key="2">
    <source>
        <dbReference type="ARBA" id="ARBA00022438"/>
    </source>
</evidence>
<comment type="catalytic activity">
    <reaction evidence="6 7">
        <text>Release of N-terminal amino acids, preferentially methionine, from peptides and arylamides.</text>
        <dbReference type="EC" id="3.4.11.18"/>
    </reaction>
</comment>
<evidence type="ECO:0000313" key="9">
    <source>
        <dbReference type="EMBL" id="HIR65858.1"/>
    </source>
</evidence>
<sequence length="249" mass="27354">MILIKSNSQIAEMRKANIIVRDTLELLREHTKEGVSTYELNRLAHEYITKQGAKPSFLNYNGYPASICVSIDCEVVHGIPSKKKILQEGQIVSYDVGAVLNGWHGDAARTVGVGLISPECQKLIDVTEQCFFEGVKIIKAGTTRLGDLGHAIQSYAESFGYGVVRELVGHGIGHQMHEEPDVPNYGIPGHGMRLSSGMTIAVEPMITMGTEKVDFMSDGWTVKTRDRKPASHYENTIAILDDGIEILSL</sequence>
<feature type="binding site" evidence="6">
    <location>
        <position position="77"/>
    </location>
    <ligand>
        <name>substrate</name>
    </ligand>
</feature>
<dbReference type="PRINTS" id="PR00599">
    <property type="entry name" value="MAPEPTIDASE"/>
</dbReference>
<evidence type="ECO:0000256" key="4">
    <source>
        <dbReference type="ARBA" id="ARBA00022723"/>
    </source>
</evidence>
<evidence type="ECO:0000256" key="7">
    <source>
        <dbReference type="RuleBase" id="RU003653"/>
    </source>
</evidence>
<protein>
    <recommendedName>
        <fullName evidence="6 7">Methionine aminopeptidase</fullName>
        <shortName evidence="6">MAP</shortName>
        <shortName evidence="6">MetAP</shortName>
        <ecNumber evidence="6 7">3.4.11.18</ecNumber>
    </recommendedName>
    <alternativeName>
        <fullName evidence="6">Peptidase M</fullName>
    </alternativeName>
</protein>
<feature type="binding site" evidence="6">
    <location>
        <position position="177"/>
    </location>
    <ligand>
        <name>substrate</name>
    </ligand>
</feature>
<comment type="caution">
    <text evidence="9">The sequence shown here is derived from an EMBL/GenBank/DDBJ whole genome shotgun (WGS) entry which is preliminary data.</text>
</comment>
<proteinExistence type="inferred from homology"/>
<dbReference type="NCBIfam" id="TIGR00500">
    <property type="entry name" value="met_pdase_I"/>
    <property type="match status" value="1"/>
</dbReference>
<dbReference type="EC" id="3.4.11.18" evidence="6 7"/>
<dbReference type="Proteomes" id="UP000824200">
    <property type="component" value="Unassembled WGS sequence"/>
</dbReference>
<comment type="function">
    <text evidence="1 6">Removes the N-terminal methionine from nascent proteins. The N-terminal methionine is often cleaved when the second residue in the primary sequence is small and uncharged (Met-Ala-, Cys, Gly, Pro, Ser, Thr, or Val). Requires deformylation of the N(alpha)-formylated initiator methionine before it can be hydrolyzed.</text>
</comment>
<evidence type="ECO:0000259" key="8">
    <source>
        <dbReference type="Pfam" id="PF00557"/>
    </source>
</evidence>
<comment type="similarity">
    <text evidence="6">Belongs to the peptidase M24A family. Methionine aminopeptidase type 1 subfamily.</text>
</comment>
<reference evidence="9" key="1">
    <citation type="submission" date="2020-10" db="EMBL/GenBank/DDBJ databases">
        <authorList>
            <person name="Gilroy R."/>
        </authorList>
    </citation>
    <scope>NUCLEOTIDE SEQUENCE</scope>
    <source>
        <strain evidence="9">CHK121-14286</strain>
    </source>
</reference>
<keyword evidence="3 6" id="KW-0645">Protease</keyword>
<dbReference type="AlphaFoldDB" id="A0A9D1J7Y0"/>
<feature type="binding site" evidence="6">
    <location>
        <position position="106"/>
    </location>
    <ligand>
        <name>a divalent metal cation</name>
        <dbReference type="ChEBI" id="CHEBI:60240"/>
        <label>1</label>
    </ligand>
</feature>
<dbReference type="GO" id="GO:0006508">
    <property type="term" value="P:proteolysis"/>
    <property type="evidence" value="ECO:0007669"/>
    <property type="project" value="UniProtKB-KW"/>
</dbReference>
<feature type="binding site" evidence="6">
    <location>
        <position position="203"/>
    </location>
    <ligand>
        <name>a divalent metal cation</name>
        <dbReference type="ChEBI" id="CHEBI:60240"/>
        <label>2</label>
        <note>catalytic</note>
    </ligand>
</feature>
<evidence type="ECO:0000256" key="6">
    <source>
        <dbReference type="HAMAP-Rule" id="MF_01974"/>
    </source>
</evidence>
<gene>
    <name evidence="6 9" type="primary">map</name>
    <name evidence="9" type="ORF">IAC95_03120</name>
</gene>
<feature type="binding site" evidence="6">
    <location>
        <position position="170"/>
    </location>
    <ligand>
        <name>a divalent metal cation</name>
        <dbReference type="ChEBI" id="CHEBI:60240"/>
        <label>2</label>
        <note>catalytic</note>
    </ligand>
</feature>
<comment type="cofactor">
    <cofactor evidence="6">
        <name>Co(2+)</name>
        <dbReference type="ChEBI" id="CHEBI:48828"/>
    </cofactor>
    <cofactor evidence="6">
        <name>Zn(2+)</name>
        <dbReference type="ChEBI" id="CHEBI:29105"/>
    </cofactor>
    <cofactor evidence="6">
        <name>Mn(2+)</name>
        <dbReference type="ChEBI" id="CHEBI:29035"/>
    </cofactor>
    <cofactor evidence="6">
        <name>Fe(2+)</name>
        <dbReference type="ChEBI" id="CHEBI:29033"/>
    </cofactor>
    <text evidence="6">Binds 2 divalent metal cations per subunit. Has a high-affinity and a low affinity metal-binding site. The true nature of the physiological cofactor is under debate. The enzyme is active with cobalt, zinc, manganese or divalent iron ions. Most likely, methionine aminopeptidases function as mononuclear Fe(2+)-metalloproteases under physiological conditions, and the catalytically relevant metal-binding site has been assigned to the histidine-containing high-affinity site.</text>
</comment>
<feature type="binding site" evidence="6">
    <location>
        <position position="234"/>
    </location>
    <ligand>
        <name>a divalent metal cation</name>
        <dbReference type="ChEBI" id="CHEBI:60240"/>
        <label>1</label>
    </ligand>
</feature>
<dbReference type="EMBL" id="DVHL01000027">
    <property type="protein sequence ID" value="HIR65858.1"/>
    <property type="molecule type" value="Genomic_DNA"/>
</dbReference>
<comment type="subunit">
    <text evidence="6">Monomer.</text>
</comment>
<keyword evidence="5 6" id="KW-0378">Hydrolase</keyword>
<dbReference type="PANTHER" id="PTHR43330">
    <property type="entry name" value="METHIONINE AMINOPEPTIDASE"/>
    <property type="match status" value="1"/>
</dbReference>
<evidence type="ECO:0000256" key="3">
    <source>
        <dbReference type="ARBA" id="ARBA00022670"/>
    </source>
</evidence>
<dbReference type="SUPFAM" id="SSF55920">
    <property type="entry name" value="Creatinase/aminopeptidase"/>
    <property type="match status" value="1"/>
</dbReference>
<dbReference type="Gene3D" id="3.90.230.10">
    <property type="entry name" value="Creatinase/methionine aminopeptidase superfamily"/>
    <property type="match status" value="1"/>
</dbReference>
<dbReference type="PANTHER" id="PTHR43330:SF27">
    <property type="entry name" value="METHIONINE AMINOPEPTIDASE"/>
    <property type="match status" value="1"/>
</dbReference>
<evidence type="ECO:0000256" key="5">
    <source>
        <dbReference type="ARBA" id="ARBA00022801"/>
    </source>
</evidence>
<dbReference type="GO" id="GO:0005829">
    <property type="term" value="C:cytosol"/>
    <property type="evidence" value="ECO:0007669"/>
    <property type="project" value="TreeGrafter"/>
</dbReference>